<dbReference type="Proteomes" id="UP000199696">
    <property type="component" value="Unassembled WGS sequence"/>
</dbReference>
<reference evidence="3" key="1">
    <citation type="submission" date="2016-06" db="EMBL/GenBank/DDBJ databases">
        <authorList>
            <person name="Varghese N."/>
            <person name="Submissions Spin"/>
        </authorList>
    </citation>
    <scope>NUCLEOTIDE SEQUENCE [LARGE SCALE GENOMIC DNA]</scope>
    <source>
        <strain evidence="3">DSM 44814</strain>
    </source>
</reference>
<evidence type="ECO:0000313" key="3">
    <source>
        <dbReference type="Proteomes" id="UP000199696"/>
    </source>
</evidence>
<dbReference type="AlphaFoldDB" id="A0A1C6UAD5"/>
<feature type="transmembrane region" description="Helical" evidence="1">
    <location>
        <begin position="42"/>
        <end position="63"/>
    </location>
</feature>
<dbReference type="OrthoDB" id="3402382at2"/>
<evidence type="ECO:0008006" key="4">
    <source>
        <dbReference type="Google" id="ProtNLM"/>
    </source>
</evidence>
<evidence type="ECO:0000256" key="1">
    <source>
        <dbReference type="SAM" id="Phobius"/>
    </source>
</evidence>
<protein>
    <recommendedName>
        <fullName evidence="4">ABC-type transport system involved in multi-copper enzyme maturation, permease component</fullName>
    </recommendedName>
</protein>
<feature type="transmembrane region" description="Helical" evidence="1">
    <location>
        <begin position="12"/>
        <end position="30"/>
    </location>
</feature>
<feature type="transmembrane region" description="Helical" evidence="1">
    <location>
        <begin position="201"/>
        <end position="222"/>
    </location>
</feature>
<name>A0A1C6UAD5_9ACTN</name>
<feature type="transmembrane region" description="Helical" evidence="1">
    <location>
        <begin position="229"/>
        <end position="246"/>
    </location>
</feature>
<feature type="transmembrane region" description="Helical" evidence="1">
    <location>
        <begin position="91"/>
        <end position="114"/>
    </location>
</feature>
<dbReference type="RefSeq" id="WP_091117876.1">
    <property type="nucleotide sequence ID" value="NZ_FMHY01000002.1"/>
</dbReference>
<feature type="transmembrane region" description="Helical" evidence="1">
    <location>
        <begin position="120"/>
        <end position="142"/>
    </location>
</feature>
<keyword evidence="1" id="KW-0472">Membrane</keyword>
<keyword evidence="3" id="KW-1185">Reference proteome</keyword>
<evidence type="ECO:0000313" key="2">
    <source>
        <dbReference type="EMBL" id="SCL50839.1"/>
    </source>
</evidence>
<accession>A0A1C6UAD5</accession>
<feature type="transmembrane region" description="Helical" evidence="1">
    <location>
        <begin position="149"/>
        <end position="173"/>
    </location>
</feature>
<dbReference type="STRING" id="227316.GA0070604_2223"/>
<sequence>MSALGLELRRSAAAGAALLALAIGVAALYVDAGRWSEGWMPLVLTAKEYMILLWPLALAAGAWQGRREHRAKVGELFATTPRSRARRMLPVLVAMGATLGLAYLLVIVAGGVRIAPTAAYFPPDIVVIVLAGAFSMVAAAWLGLGIGRLLPALVTAPALAVAGVLLVFFTAIMRPHWMGAVLSPVYGGGHFYPFQTIDPRVTGALAIWMGALALSGAVLLIARSPCVRMAAVLPALLGFGAAAAIVPRAEAALVAPIDPVARELVCTDDAPKICVTRVNANVLDTLTPLAREGLAVLAKLPDAPTEVHQERWAVGEPLPTTRDDNVVTITVRIDAHGGLAYPATVVPEIVLGLGVENTGQCQRRSAVERAAAYYLLGRQPVPDVGVTPDETIEEDPELNAEAVALWQGLQKLPTSEALSRVAAVRNAILACQDSTGLLSR</sequence>
<dbReference type="EMBL" id="FMHY01000002">
    <property type="protein sequence ID" value="SCL50839.1"/>
    <property type="molecule type" value="Genomic_DNA"/>
</dbReference>
<keyword evidence="1" id="KW-1133">Transmembrane helix</keyword>
<organism evidence="2 3">
    <name type="scientific">Micromonospora eburnea</name>
    <dbReference type="NCBI Taxonomy" id="227316"/>
    <lineage>
        <taxon>Bacteria</taxon>
        <taxon>Bacillati</taxon>
        <taxon>Actinomycetota</taxon>
        <taxon>Actinomycetes</taxon>
        <taxon>Micromonosporales</taxon>
        <taxon>Micromonosporaceae</taxon>
        <taxon>Micromonospora</taxon>
    </lineage>
</organism>
<proteinExistence type="predicted"/>
<keyword evidence="1" id="KW-0812">Transmembrane</keyword>
<gene>
    <name evidence="2" type="ORF">GA0070604_2223</name>
</gene>